<dbReference type="Proteomes" id="UP000694865">
    <property type="component" value="Unplaced"/>
</dbReference>
<accession>A0ABM0GS03</accession>
<gene>
    <name evidence="3" type="primary">LOC100370413</name>
</gene>
<sequence length="342" mass="37972">MEPRRSKRQRVATKRYDQIQLEEPMVSKSFWSVVEKRQLLNALNRIENNEDYEGLSKYVKKKSPDEIKAYLNCVRRKKKTSVGSSHKSTVTGPLQKWMLLCQCLCDDYDEANKTDLGKVMAIAALEAKKDQEEDLSLPNPSYDKIYEFLSCLLLGKDPPNLSPIDSWLVTDLLENLESNIKNADTREQQIFLRKRHKFLTHKFKTGKNLKLDEEAEQPVDASNTPTDTAASSSTAAFADTFSDFCSVNLRLLSDIATAFMPRMVTTADSDRSASSSSDGVNATSTSGLPPTMPGSETSSTSTATNSLRNTDQESGSSNTPPPGLGSLNPFGIPIKMLHCLKK</sequence>
<dbReference type="PANTHER" id="PTHR15132:SF1">
    <property type="entry name" value="SNRNA-ACTIVATING PROTEIN COMPLEX SUBUNIT 2"/>
    <property type="match status" value="1"/>
</dbReference>
<feature type="compositionally biased region" description="Low complexity" evidence="1">
    <location>
        <begin position="220"/>
        <end position="230"/>
    </location>
</feature>
<dbReference type="RefSeq" id="XP_002736050.2">
    <property type="nucleotide sequence ID" value="XM_002736004.2"/>
</dbReference>
<proteinExistence type="predicted"/>
<keyword evidence="2" id="KW-1185">Reference proteome</keyword>
<dbReference type="PANTHER" id="PTHR15132">
    <property type="entry name" value="SNRNA-ACTIVATING PROTEIN COMPLEX SUBUNIT 2"/>
    <property type="match status" value="1"/>
</dbReference>
<reference evidence="3" key="1">
    <citation type="submission" date="2025-08" db="UniProtKB">
        <authorList>
            <consortium name="RefSeq"/>
        </authorList>
    </citation>
    <scope>IDENTIFICATION</scope>
    <source>
        <tissue evidence="3">Testes</tissue>
    </source>
</reference>
<evidence type="ECO:0000313" key="2">
    <source>
        <dbReference type="Proteomes" id="UP000694865"/>
    </source>
</evidence>
<name>A0ABM0GS03_SACKO</name>
<feature type="region of interest" description="Disordered" evidence="1">
    <location>
        <begin position="209"/>
        <end position="230"/>
    </location>
</feature>
<feature type="compositionally biased region" description="Low complexity" evidence="1">
    <location>
        <begin position="295"/>
        <end position="309"/>
    </location>
</feature>
<dbReference type="InterPro" id="IPR021281">
    <property type="entry name" value="SNAPC2"/>
</dbReference>
<feature type="compositionally biased region" description="Low complexity" evidence="1">
    <location>
        <begin position="272"/>
        <end position="286"/>
    </location>
</feature>
<dbReference type="GeneID" id="100370413"/>
<feature type="region of interest" description="Disordered" evidence="1">
    <location>
        <begin position="267"/>
        <end position="329"/>
    </location>
</feature>
<dbReference type="Pfam" id="PF11035">
    <property type="entry name" value="SNAPC2"/>
    <property type="match status" value="2"/>
</dbReference>
<evidence type="ECO:0000256" key="1">
    <source>
        <dbReference type="SAM" id="MobiDB-lite"/>
    </source>
</evidence>
<organism evidence="2 3">
    <name type="scientific">Saccoglossus kowalevskii</name>
    <name type="common">Acorn worm</name>
    <dbReference type="NCBI Taxonomy" id="10224"/>
    <lineage>
        <taxon>Eukaryota</taxon>
        <taxon>Metazoa</taxon>
        <taxon>Hemichordata</taxon>
        <taxon>Enteropneusta</taxon>
        <taxon>Harrimaniidae</taxon>
        <taxon>Saccoglossus</taxon>
    </lineage>
</organism>
<protein>
    <submittedName>
        <fullName evidence="3">Uncharacterized protein LOC100370413</fullName>
    </submittedName>
</protein>
<evidence type="ECO:0000313" key="3">
    <source>
        <dbReference type="RefSeq" id="XP_002736050.2"/>
    </source>
</evidence>